<gene>
    <name evidence="6" type="ordered locus">STAUR_1525</name>
</gene>
<keyword evidence="2" id="KW-0805">Transcription regulation</keyword>
<dbReference type="Pfam" id="PF00126">
    <property type="entry name" value="HTH_1"/>
    <property type="match status" value="1"/>
</dbReference>
<dbReference type="InterPro" id="IPR036390">
    <property type="entry name" value="WH_DNA-bd_sf"/>
</dbReference>
<accession>E3FMD0</accession>
<evidence type="ECO:0000256" key="1">
    <source>
        <dbReference type="ARBA" id="ARBA00009437"/>
    </source>
</evidence>
<feature type="domain" description="HTH lysR-type" evidence="5">
    <location>
        <begin position="17"/>
        <end position="74"/>
    </location>
</feature>
<organism evidence="6 7">
    <name type="scientific">Stigmatella aurantiaca (strain DW4/3-1)</name>
    <dbReference type="NCBI Taxonomy" id="378806"/>
    <lineage>
        <taxon>Bacteria</taxon>
        <taxon>Pseudomonadati</taxon>
        <taxon>Myxococcota</taxon>
        <taxon>Myxococcia</taxon>
        <taxon>Myxococcales</taxon>
        <taxon>Cystobacterineae</taxon>
        <taxon>Archangiaceae</taxon>
        <taxon>Stigmatella</taxon>
    </lineage>
</organism>
<reference evidence="6 7" key="1">
    <citation type="journal article" date="2011" name="Mol. Biol. Evol.">
        <title>Comparative genomic analysis of fruiting body formation in Myxococcales.</title>
        <authorList>
            <person name="Huntley S."/>
            <person name="Hamann N."/>
            <person name="Wegener-Feldbrugge S."/>
            <person name="Treuner-Lange A."/>
            <person name="Kube M."/>
            <person name="Reinhardt R."/>
            <person name="Klages S."/>
            <person name="Muller R."/>
            <person name="Ronning C.M."/>
            <person name="Nierman W.C."/>
            <person name="Sogaard-Andersen L."/>
        </authorList>
    </citation>
    <scope>NUCLEOTIDE SEQUENCE [LARGE SCALE GENOMIC DNA]</scope>
    <source>
        <strain evidence="6 7">DW4/3-1</strain>
    </source>
</reference>
<dbReference type="InterPro" id="IPR005119">
    <property type="entry name" value="LysR_subst-bd"/>
</dbReference>
<dbReference type="InterPro" id="IPR050389">
    <property type="entry name" value="LysR-type_TF"/>
</dbReference>
<dbReference type="AlphaFoldDB" id="E3FMD0"/>
<evidence type="ECO:0000256" key="4">
    <source>
        <dbReference type="ARBA" id="ARBA00023163"/>
    </source>
</evidence>
<dbReference type="Gene3D" id="1.10.10.10">
    <property type="entry name" value="Winged helix-like DNA-binding domain superfamily/Winged helix DNA-binding domain"/>
    <property type="match status" value="1"/>
</dbReference>
<dbReference type="InterPro" id="IPR037402">
    <property type="entry name" value="YidZ_PBP2"/>
</dbReference>
<dbReference type="STRING" id="378806.STAUR_1525"/>
<dbReference type="GO" id="GO:0003677">
    <property type="term" value="F:DNA binding"/>
    <property type="evidence" value="ECO:0007669"/>
    <property type="project" value="UniProtKB-KW"/>
</dbReference>
<proteinExistence type="inferred from homology"/>
<dbReference type="Proteomes" id="UP000001351">
    <property type="component" value="Chromosome"/>
</dbReference>
<dbReference type="GO" id="GO:0003700">
    <property type="term" value="F:DNA-binding transcription factor activity"/>
    <property type="evidence" value="ECO:0007669"/>
    <property type="project" value="InterPro"/>
</dbReference>
<dbReference type="KEGG" id="sur:STAUR_1525"/>
<protein>
    <submittedName>
        <fullName evidence="6">Transcriptional regulator, LysR family</fullName>
    </submittedName>
</protein>
<dbReference type="CDD" id="cd08417">
    <property type="entry name" value="PBP2_Nitroaromatics_like"/>
    <property type="match status" value="1"/>
</dbReference>
<sequence>MSTPHVAPPRAVDLSRINLNLLVALDALLTEASVTRAATRLGLTQSALSHALRQLREVFGDALLIRGRGGMVLTPRAQQLAVPIRRGLLELQRALRDEPVFEPRATAHRFTLATSDYFASIFLPPLLALLGQEAPRVDLDLRPIDSRWTPELLESGAVDLIIQAFPNPAPALRQQKLFQEEFACLVRKDHPEVNRRLELAQYLRLPHVLISPQGQGEGIVDQALAKQGLSRRIALRVPFFLAAPLVITRSDLVLTAPRRMAEGFAQGWPLQVLKPPLALPTFNAVQLWHERFEDDPAHRWLRGALSRATAHLT</sequence>
<evidence type="ECO:0000259" key="5">
    <source>
        <dbReference type="PROSITE" id="PS50931"/>
    </source>
</evidence>
<dbReference type="Pfam" id="PF03466">
    <property type="entry name" value="LysR_substrate"/>
    <property type="match status" value="1"/>
</dbReference>
<dbReference type="InterPro" id="IPR036388">
    <property type="entry name" value="WH-like_DNA-bd_sf"/>
</dbReference>
<dbReference type="OrthoDB" id="109788at2"/>
<evidence type="ECO:0000256" key="3">
    <source>
        <dbReference type="ARBA" id="ARBA00023125"/>
    </source>
</evidence>
<dbReference type="RefSeq" id="WP_013374737.1">
    <property type="nucleotide sequence ID" value="NC_014623.1"/>
</dbReference>
<dbReference type="Gene3D" id="3.40.190.10">
    <property type="entry name" value="Periplasmic binding protein-like II"/>
    <property type="match status" value="2"/>
</dbReference>
<comment type="similarity">
    <text evidence="1">Belongs to the LysR transcriptional regulatory family.</text>
</comment>
<dbReference type="eggNOG" id="COG0583">
    <property type="taxonomic scope" value="Bacteria"/>
</dbReference>
<dbReference type="SUPFAM" id="SSF46785">
    <property type="entry name" value="Winged helix' DNA-binding domain"/>
    <property type="match status" value="1"/>
</dbReference>
<dbReference type="SUPFAM" id="SSF53850">
    <property type="entry name" value="Periplasmic binding protein-like II"/>
    <property type="match status" value="1"/>
</dbReference>
<dbReference type="PANTHER" id="PTHR30118">
    <property type="entry name" value="HTH-TYPE TRANSCRIPTIONAL REGULATOR LEUO-RELATED"/>
    <property type="match status" value="1"/>
</dbReference>
<keyword evidence="4" id="KW-0804">Transcription</keyword>
<keyword evidence="7" id="KW-1185">Reference proteome</keyword>
<keyword evidence="3" id="KW-0238">DNA-binding</keyword>
<dbReference type="EMBL" id="CP002271">
    <property type="protein sequence ID" value="ADO69329.1"/>
    <property type="molecule type" value="Genomic_DNA"/>
</dbReference>
<dbReference type="PANTHER" id="PTHR30118:SF15">
    <property type="entry name" value="TRANSCRIPTIONAL REGULATORY PROTEIN"/>
    <property type="match status" value="1"/>
</dbReference>
<dbReference type="PRINTS" id="PR00039">
    <property type="entry name" value="HTHLYSR"/>
</dbReference>
<dbReference type="InterPro" id="IPR000847">
    <property type="entry name" value="LysR_HTH_N"/>
</dbReference>
<evidence type="ECO:0000313" key="6">
    <source>
        <dbReference type="EMBL" id="ADO69329.1"/>
    </source>
</evidence>
<dbReference type="PROSITE" id="PS50931">
    <property type="entry name" value="HTH_LYSR"/>
    <property type="match status" value="1"/>
</dbReference>
<evidence type="ECO:0000256" key="2">
    <source>
        <dbReference type="ARBA" id="ARBA00023015"/>
    </source>
</evidence>
<name>E3FMD0_STIAD</name>
<dbReference type="HOGENOM" id="CLU_039613_39_0_7"/>
<evidence type="ECO:0000313" key="7">
    <source>
        <dbReference type="Proteomes" id="UP000001351"/>
    </source>
</evidence>